<dbReference type="Pfam" id="PF02518">
    <property type="entry name" value="HATPase_c"/>
    <property type="match status" value="1"/>
</dbReference>
<dbReference type="SUPFAM" id="SSF55874">
    <property type="entry name" value="ATPase domain of HSP90 chaperone/DNA topoisomerase II/histidine kinase"/>
    <property type="match status" value="1"/>
</dbReference>
<dbReference type="InterPro" id="IPR005467">
    <property type="entry name" value="His_kinase_dom"/>
</dbReference>
<dbReference type="SMART" id="SM00304">
    <property type="entry name" value="HAMP"/>
    <property type="match status" value="1"/>
</dbReference>
<dbReference type="Gene3D" id="6.10.340.10">
    <property type="match status" value="1"/>
</dbReference>
<keyword evidence="8" id="KW-0547">Nucleotide-binding</keyword>
<dbReference type="InterPro" id="IPR003661">
    <property type="entry name" value="HisK_dim/P_dom"/>
</dbReference>
<dbReference type="Proteomes" id="UP000679779">
    <property type="component" value="Unassembled WGS sequence"/>
</dbReference>
<dbReference type="FunFam" id="3.30.565.10:FF:000006">
    <property type="entry name" value="Sensor histidine kinase WalK"/>
    <property type="match status" value="1"/>
</dbReference>
<keyword evidence="6" id="KW-0808">Transferase</keyword>
<dbReference type="Pfam" id="PF00672">
    <property type="entry name" value="HAMP"/>
    <property type="match status" value="1"/>
</dbReference>
<evidence type="ECO:0000259" key="16">
    <source>
        <dbReference type="PROSITE" id="PS50109"/>
    </source>
</evidence>
<evidence type="ECO:0000256" key="5">
    <source>
        <dbReference type="ARBA" id="ARBA00022553"/>
    </source>
</evidence>
<evidence type="ECO:0000256" key="2">
    <source>
        <dbReference type="ARBA" id="ARBA00004651"/>
    </source>
</evidence>
<feature type="transmembrane region" description="Helical" evidence="15">
    <location>
        <begin position="7"/>
        <end position="27"/>
    </location>
</feature>
<dbReference type="GO" id="GO:0005524">
    <property type="term" value="F:ATP binding"/>
    <property type="evidence" value="ECO:0007669"/>
    <property type="project" value="UniProtKB-KW"/>
</dbReference>
<evidence type="ECO:0000256" key="15">
    <source>
        <dbReference type="SAM" id="Phobius"/>
    </source>
</evidence>
<proteinExistence type="predicted"/>
<evidence type="ECO:0000256" key="7">
    <source>
        <dbReference type="ARBA" id="ARBA00022692"/>
    </source>
</evidence>
<keyword evidence="14" id="KW-0175">Coiled coil</keyword>
<keyword evidence="10" id="KW-0067">ATP-binding</keyword>
<dbReference type="Gene3D" id="3.30.565.10">
    <property type="entry name" value="Histidine kinase-like ATPase, C-terminal domain"/>
    <property type="match status" value="1"/>
</dbReference>
<dbReference type="AlphaFoldDB" id="A0A920CC87"/>
<dbReference type="RefSeq" id="WP_160043936.1">
    <property type="nucleotide sequence ID" value="NZ_BORQ01000010.1"/>
</dbReference>
<evidence type="ECO:0000256" key="12">
    <source>
        <dbReference type="ARBA" id="ARBA00023012"/>
    </source>
</evidence>
<dbReference type="PRINTS" id="PR00344">
    <property type="entry name" value="BCTRLSENSOR"/>
</dbReference>
<dbReference type="GO" id="GO:0005886">
    <property type="term" value="C:plasma membrane"/>
    <property type="evidence" value="ECO:0007669"/>
    <property type="project" value="UniProtKB-SubCell"/>
</dbReference>
<keyword evidence="12" id="KW-0902">Two-component regulatory system</keyword>
<dbReference type="EMBL" id="BORQ01000010">
    <property type="protein sequence ID" value="GIO34421.1"/>
    <property type="molecule type" value="Genomic_DNA"/>
</dbReference>
<dbReference type="PANTHER" id="PTHR45528">
    <property type="entry name" value="SENSOR HISTIDINE KINASE CPXA"/>
    <property type="match status" value="1"/>
</dbReference>
<dbReference type="InterPro" id="IPR036890">
    <property type="entry name" value="HATPase_C_sf"/>
</dbReference>
<evidence type="ECO:0000256" key="4">
    <source>
        <dbReference type="ARBA" id="ARBA00022475"/>
    </source>
</evidence>
<dbReference type="SMART" id="SM00388">
    <property type="entry name" value="HisKA"/>
    <property type="match status" value="1"/>
</dbReference>
<evidence type="ECO:0000256" key="6">
    <source>
        <dbReference type="ARBA" id="ARBA00022679"/>
    </source>
</evidence>
<protein>
    <recommendedName>
        <fullName evidence="3">histidine kinase</fullName>
        <ecNumber evidence="3">2.7.13.3</ecNumber>
    </recommendedName>
</protein>
<dbReference type="InterPro" id="IPR050398">
    <property type="entry name" value="HssS/ArlS-like"/>
</dbReference>
<evidence type="ECO:0000256" key="1">
    <source>
        <dbReference type="ARBA" id="ARBA00000085"/>
    </source>
</evidence>
<dbReference type="InterPro" id="IPR003660">
    <property type="entry name" value="HAMP_dom"/>
</dbReference>
<keyword evidence="9 18" id="KW-0418">Kinase</keyword>
<dbReference type="InterPro" id="IPR003594">
    <property type="entry name" value="HATPase_dom"/>
</dbReference>
<evidence type="ECO:0000259" key="17">
    <source>
        <dbReference type="PROSITE" id="PS50885"/>
    </source>
</evidence>
<dbReference type="Gene3D" id="1.10.287.130">
    <property type="match status" value="1"/>
</dbReference>
<evidence type="ECO:0000256" key="10">
    <source>
        <dbReference type="ARBA" id="ARBA00022840"/>
    </source>
</evidence>
<dbReference type="InterPro" id="IPR004358">
    <property type="entry name" value="Sig_transdc_His_kin-like_C"/>
</dbReference>
<evidence type="ECO:0000313" key="18">
    <source>
        <dbReference type="EMBL" id="GIO34421.1"/>
    </source>
</evidence>
<comment type="subcellular location">
    <subcellularLocation>
        <location evidence="2">Cell membrane</location>
        <topology evidence="2">Multi-pass membrane protein</topology>
    </subcellularLocation>
</comment>
<evidence type="ECO:0000256" key="11">
    <source>
        <dbReference type="ARBA" id="ARBA00022989"/>
    </source>
</evidence>
<feature type="domain" description="Histidine kinase" evidence="16">
    <location>
        <begin position="258"/>
        <end position="471"/>
    </location>
</feature>
<reference evidence="18" key="1">
    <citation type="submission" date="2021-03" db="EMBL/GenBank/DDBJ databases">
        <title>Antimicrobial resistance genes in bacteria isolated from Japanese honey, and their potential for conferring macrolide and lincosamide resistance in the American foulbrood pathogen Paenibacillus larvae.</title>
        <authorList>
            <person name="Okamoto M."/>
            <person name="Kumagai M."/>
            <person name="Kanamori H."/>
            <person name="Takamatsu D."/>
        </authorList>
    </citation>
    <scope>NUCLEOTIDE SEQUENCE</scope>
    <source>
        <strain evidence="18">J2TS6</strain>
    </source>
</reference>
<comment type="caution">
    <text evidence="18">The sequence shown here is derived from an EMBL/GenBank/DDBJ whole genome shotgun (WGS) entry which is preliminary data.</text>
</comment>
<evidence type="ECO:0000313" key="19">
    <source>
        <dbReference type="Proteomes" id="UP000679779"/>
    </source>
</evidence>
<evidence type="ECO:0000256" key="14">
    <source>
        <dbReference type="SAM" id="Coils"/>
    </source>
</evidence>
<evidence type="ECO:0000256" key="9">
    <source>
        <dbReference type="ARBA" id="ARBA00022777"/>
    </source>
</evidence>
<dbReference type="Pfam" id="PF00512">
    <property type="entry name" value="HisKA"/>
    <property type="match status" value="1"/>
</dbReference>
<keyword evidence="4" id="KW-1003">Cell membrane</keyword>
<sequence>MKFWQKICLFSILTFVVIFNIASIMVIERNHNQMLQQEIGNALSENMSIHSSVNGVIPILNVYDSIDYEKTVLTNIATGFVNKNQEENVYIQITEGSRIVYSNTNFSMPQSRKELIRLTADEIRYILRDIGKRTMLFTSNLAPINGKYYVFTYIKDVTPLYDERMNQYSFFFKVDAGAVILYALVMFLISKGLTKPIDRMIRMAKVIAQGRFSERVKLKSRDEIGMLGANFNEMAEVVEEKINELERNNNEKERFIQNITHELKTPLTSIIGYANFLRMTKVGEETLLDGLNVIYSEAKRLEHLSFKLMDLILLRQGHTELRTVNMKNVIREAEASLQMKAADKHLRLITRCVDGEVRMDPDLIKVLIHNLVDNAMKALTEAGMITLQSQAGQGCYTLEVIDHGIGIPEEHLANLFEPFYMVDKARTKSQHGAGLGLSICQSIAEVHGARLEVESQPGEGTTVRVMFPLQYKGGGERE</sequence>
<keyword evidence="11 15" id="KW-1133">Transmembrane helix</keyword>
<dbReference type="SUPFAM" id="SSF158472">
    <property type="entry name" value="HAMP domain-like"/>
    <property type="match status" value="1"/>
</dbReference>
<evidence type="ECO:0000256" key="13">
    <source>
        <dbReference type="ARBA" id="ARBA00023136"/>
    </source>
</evidence>
<dbReference type="PROSITE" id="PS50109">
    <property type="entry name" value="HIS_KIN"/>
    <property type="match status" value="1"/>
</dbReference>
<dbReference type="PROSITE" id="PS50885">
    <property type="entry name" value="HAMP"/>
    <property type="match status" value="1"/>
</dbReference>
<evidence type="ECO:0000256" key="3">
    <source>
        <dbReference type="ARBA" id="ARBA00012438"/>
    </source>
</evidence>
<dbReference type="InterPro" id="IPR036097">
    <property type="entry name" value="HisK_dim/P_sf"/>
</dbReference>
<dbReference type="CDD" id="cd00082">
    <property type="entry name" value="HisKA"/>
    <property type="match status" value="1"/>
</dbReference>
<keyword evidence="19" id="KW-1185">Reference proteome</keyword>
<comment type="catalytic activity">
    <reaction evidence="1">
        <text>ATP + protein L-histidine = ADP + protein N-phospho-L-histidine.</text>
        <dbReference type="EC" id="2.7.13.3"/>
    </reaction>
</comment>
<dbReference type="CDD" id="cd00075">
    <property type="entry name" value="HATPase"/>
    <property type="match status" value="1"/>
</dbReference>
<name>A0A920CC87_9BACL</name>
<dbReference type="GO" id="GO:0000155">
    <property type="term" value="F:phosphorelay sensor kinase activity"/>
    <property type="evidence" value="ECO:0007669"/>
    <property type="project" value="InterPro"/>
</dbReference>
<dbReference type="SMART" id="SM00387">
    <property type="entry name" value="HATPase_c"/>
    <property type="match status" value="1"/>
</dbReference>
<gene>
    <name evidence="18" type="primary">phoR_2</name>
    <name evidence="18" type="ORF">J2TS6_55620</name>
</gene>
<feature type="coiled-coil region" evidence="14">
    <location>
        <begin position="228"/>
        <end position="262"/>
    </location>
</feature>
<dbReference type="PANTHER" id="PTHR45528:SF1">
    <property type="entry name" value="SENSOR HISTIDINE KINASE CPXA"/>
    <property type="match status" value="1"/>
</dbReference>
<dbReference type="CDD" id="cd06225">
    <property type="entry name" value="HAMP"/>
    <property type="match status" value="1"/>
</dbReference>
<evidence type="ECO:0000256" key="8">
    <source>
        <dbReference type="ARBA" id="ARBA00022741"/>
    </source>
</evidence>
<keyword evidence="7 15" id="KW-0812">Transmembrane</keyword>
<organism evidence="18 19">
    <name type="scientific">Paenibacillus albilobatus</name>
    <dbReference type="NCBI Taxonomy" id="2716884"/>
    <lineage>
        <taxon>Bacteria</taxon>
        <taxon>Bacillati</taxon>
        <taxon>Bacillota</taxon>
        <taxon>Bacilli</taxon>
        <taxon>Bacillales</taxon>
        <taxon>Paenibacillaceae</taxon>
        <taxon>Paenibacillus</taxon>
    </lineage>
</organism>
<accession>A0A920CC87</accession>
<dbReference type="EC" id="2.7.13.3" evidence="3"/>
<keyword evidence="5" id="KW-0597">Phosphoprotein</keyword>
<feature type="domain" description="HAMP" evidence="17">
    <location>
        <begin position="191"/>
        <end position="243"/>
    </location>
</feature>
<keyword evidence="13 15" id="KW-0472">Membrane</keyword>
<dbReference type="SUPFAM" id="SSF47384">
    <property type="entry name" value="Homodimeric domain of signal transducing histidine kinase"/>
    <property type="match status" value="1"/>
</dbReference>